<protein>
    <submittedName>
        <fullName evidence="2">Uncharacterized protein</fullName>
    </submittedName>
</protein>
<evidence type="ECO:0000313" key="3">
    <source>
        <dbReference type="Proteomes" id="UP001386955"/>
    </source>
</evidence>
<feature type="region of interest" description="Disordered" evidence="1">
    <location>
        <begin position="35"/>
        <end position="75"/>
    </location>
</feature>
<feature type="compositionally biased region" description="Basic and acidic residues" evidence="1">
    <location>
        <begin position="35"/>
        <end position="58"/>
    </location>
</feature>
<sequence length="75" mass="8020">MGCRLAIGECESRRVEVSREGASMGEFDREWLRDMSEGSAAERESGTADAGIGEKEGGEEGAGSGGRLLKIEKKR</sequence>
<dbReference type="AlphaFoldDB" id="A0AAN9XH56"/>
<evidence type="ECO:0000313" key="2">
    <source>
        <dbReference type="EMBL" id="KAK7391613.1"/>
    </source>
</evidence>
<dbReference type="EMBL" id="JAYMYS010000005">
    <property type="protein sequence ID" value="KAK7391613.1"/>
    <property type="molecule type" value="Genomic_DNA"/>
</dbReference>
<organism evidence="2 3">
    <name type="scientific">Psophocarpus tetragonolobus</name>
    <name type="common">Winged bean</name>
    <name type="synonym">Dolichos tetragonolobus</name>
    <dbReference type="NCBI Taxonomy" id="3891"/>
    <lineage>
        <taxon>Eukaryota</taxon>
        <taxon>Viridiplantae</taxon>
        <taxon>Streptophyta</taxon>
        <taxon>Embryophyta</taxon>
        <taxon>Tracheophyta</taxon>
        <taxon>Spermatophyta</taxon>
        <taxon>Magnoliopsida</taxon>
        <taxon>eudicotyledons</taxon>
        <taxon>Gunneridae</taxon>
        <taxon>Pentapetalae</taxon>
        <taxon>rosids</taxon>
        <taxon>fabids</taxon>
        <taxon>Fabales</taxon>
        <taxon>Fabaceae</taxon>
        <taxon>Papilionoideae</taxon>
        <taxon>50 kb inversion clade</taxon>
        <taxon>NPAAA clade</taxon>
        <taxon>indigoferoid/millettioid clade</taxon>
        <taxon>Phaseoleae</taxon>
        <taxon>Psophocarpus</taxon>
    </lineage>
</organism>
<gene>
    <name evidence="2" type="ORF">VNO78_20030</name>
</gene>
<comment type="caution">
    <text evidence="2">The sequence shown here is derived from an EMBL/GenBank/DDBJ whole genome shotgun (WGS) entry which is preliminary data.</text>
</comment>
<name>A0AAN9XH56_PSOTE</name>
<reference evidence="2 3" key="1">
    <citation type="submission" date="2024-01" db="EMBL/GenBank/DDBJ databases">
        <title>The genomes of 5 underutilized Papilionoideae crops provide insights into root nodulation and disease resistanc.</title>
        <authorList>
            <person name="Jiang F."/>
        </authorList>
    </citation>
    <scope>NUCLEOTIDE SEQUENCE [LARGE SCALE GENOMIC DNA]</scope>
    <source>
        <strain evidence="2">DUOXIRENSHENG_FW03</strain>
        <tissue evidence="2">Leaves</tissue>
    </source>
</reference>
<keyword evidence="3" id="KW-1185">Reference proteome</keyword>
<evidence type="ECO:0000256" key="1">
    <source>
        <dbReference type="SAM" id="MobiDB-lite"/>
    </source>
</evidence>
<accession>A0AAN9XH56</accession>
<proteinExistence type="predicted"/>
<dbReference type="Proteomes" id="UP001386955">
    <property type="component" value="Unassembled WGS sequence"/>
</dbReference>